<evidence type="ECO:0000256" key="14">
    <source>
        <dbReference type="ARBA" id="ARBA00023204"/>
    </source>
</evidence>
<keyword evidence="10 18" id="KW-0862">Zinc</keyword>
<keyword evidence="12" id="KW-0460">Magnesium</keyword>
<dbReference type="Pfam" id="PF04423">
    <property type="entry name" value="Rad50_zn_hook"/>
    <property type="match status" value="1"/>
</dbReference>
<dbReference type="InterPro" id="IPR027417">
    <property type="entry name" value="P-loop_NTPase"/>
</dbReference>
<dbReference type="GO" id="GO:0007004">
    <property type="term" value="P:telomere maintenance via telomerase"/>
    <property type="evidence" value="ECO:0007669"/>
    <property type="project" value="TreeGrafter"/>
</dbReference>
<dbReference type="STRING" id="6526.A0A2C9JC49"/>
<feature type="coiled-coil region" evidence="19">
    <location>
        <begin position="278"/>
        <end position="348"/>
    </location>
</feature>
<dbReference type="Pfam" id="PF13476">
    <property type="entry name" value="AAA_23"/>
    <property type="match status" value="1"/>
</dbReference>
<protein>
    <recommendedName>
        <fullName evidence="20">Zinc-hook domain-containing protein</fullName>
    </recommendedName>
</protein>
<evidence type="ECO:0000256" key="19">
    <source>
        <dbReference type="SAM" id="Coils"/>
    </source>
</evidence>
<keyword evidence="14" id="KW-0234">DNA repair</keyword>
<feature type="domain" description="Zinc-hook" evidence="20">
    <location>
        <begin position="645"/>
        <end position="743"/>
    </location>
</feature>
<evidence type="ECO:0000256" key="8">
    <source>
        <dbReference type="ARBA" id="ARBA00022763"/>
    </source>
</evidence>
<keyword evidence="13 19" id="KW-0175">Coiled coil</keyword>
<evidence type="ECO:0000313" key="21">
    <source>
        <dbReference type="EnsemblMetazoa" id="BGLB000472-PB"/>
    </source>
</evidence>
<proteinExistence type="inferred from homology"/>
<keyword evidence="11" id="KW-0067">ATP-binding</keyword>
<evidence type="ECO:0000256" key="9">
    <source>
        <dbReference type="ARBA" id="ARBA00022801"/>
    </source>
</evidence>
<evidence type="ECO:0000256" key="3">
    <source>
        <dbReference type="ARBA" id="ARBA00004286"/>
    </source>
</evidence>
<dbReference type="VEuPathDB" id="VectorBase:BGLAX_038287"/>
<evidence type="ECO:0000256" key="13">
    <source>
        <dbReference type="ARBA" id="ARBA00023054"/>
    </source>
</evidence>
<dbReference type="InterPro" id="IPR013134">
    <property type="entry name" value="Zn_hook_RAD50"/>
</dbReference>
<comment type="subcellular location">
    <subcellularLocation>
        <location evidence="3">Chromosome</location>
    </subcellularLocation>
    <subcellularLocation>
        <location evidence="2">Nucleus</location>
    </subcellularLocation>
</comment>
<dbReference type="SUPFAM" id="SSF52540">
    <property type="entry name" value="P-loop containing nucleoside triphosphate hydrolases"/>
    <property type="match status" value="2"/>
</dbReference>
<dbReference type="GO" id="GO:0003691">
    <property type="term" value="F:double-stranded telomeric DNA binding"/>
    <property type="evidence" value="ECO:0007669"/>
    <property type="project" value="TreeGrafter"/>
</dbReference>
<dbReference type="InterPro" id="IPR038729">
    <property type="entry name" value="Rad50/SbcC_AAA"/>
</dbReference>
<evidence type="ECO:0000313" key="22">
    <source>
        <dbReference type="Proteomes" id="UP000076420"/>
    </source>
</evidence>
<evidence type="ECO:0000256" key="6">
    <source>
        <dbReference type="ARBA" id="ARBA00022723"/>
    </source>
</evidence>
<dbReference type="GO" id="GO:0000794">
    <property type="term" value="C:condensed nuclear chromosome"/>
    <property type="evidence" value="ECO:0007669"/>
    <property type="project" value="TreeGrafter"/>
</dbReference>
<evidence type="ECO:0000256" key="10">
    <source>
        <dbReference type="ARBA" id="ARBA00022833"/>
    </source>
</evidence>
<evidence type="ECO:0000256" key="16">
    <source>
        <dbReference type="ARBA" id="ARBA00023254"/>
    </source>
</evidence>
<evidence type="ECO:0000256" key="5">
    <source>
        <dbReference type="ARBA" id="ARBA00022454"/>
    </source>
</evidence>
<dbReference type="GO" id="GO:0051880">
    <property type="term" value="F:G-quadruplex DNA binding"/>
    <property type="evidence" value="ECO:0007669"/>
    <property type="project" value="TreeGrafter"/>
</dbReference>
<organism evidence="21 22">
    <name type="scientific">Biomphalaria glabrata</name>
    <name type="common">Bloodfluke planorb</name>
    <name type="synonym">Freshwater snail</name>
    <dbReference type="NCBI Taxonomy" id="6526"/>
    <lineage>
        <taxon>Eukaryota</taxon>
        <taxon>Metazoa</taxon>
        <taxon>Spiralia</taxon>
        <taxon>Lophotrochozoa</taxon>
        <taxon>Mollusca</taxon>
        <taxon>Gastropoda</taxon>
        <taxon>Heterobranchia</taxon>
        <taxon>Euthyneura</taxon>
        <taxon>Panpulmonata</taxon>
        <taxon>Hygrophila</taxon>
        <taxon>Lymnaeoidea</taxon>
        <taxon>Planorbidae</taxon>
        <taxon>Biomphalaria</taxon>
    </lineage>
</organism>
<dbReference type="GO" id="GO:0030870">
    <property type="term" value="C:Mre11 complex"/>
    <property type="evidence" value="ECO:0007669"/>
    <property type="project" value="InterPro"/>
</dbReference>
<dbReference type="PROSITE" id="PS51131">
    <property type="entry name" value="ZN_HOOK"/>
    <property type="match status" value="1"/>
</dbReference>
<keyword evidence="5" id="KW-0158">Chromosome</keyword>
<evidence type="ECO:0000256" key="7">
    <source>
        <dbReference type="ARBA" id="ARBA00022741"/>
    </source>
</evidence>
<feature type="binding site" evidence="18">
    <location>
        <position position="690"/>
    </location>
    <ligand>
        <name>Zn(2+)</name>
        <dbReference type="ChEBI" id="CHEBI:29105"/>
    </ligand>
</feature>
<dbReference type="PANTHER" id="PTHR18867">
    <property type="entry name" value="RAD50"/>
    <property type="match status" value="1"/>
</dbReference>
<dbReference type="GO" id="GO:0070192">
    <property type="term" value="P:chromosome organization involved in meiotic cell cycle"/>
    <property type="evidence" value="ECO:0007669"/>
    <property type="project" value="TreeGrafter"/>
</dbReference>
<comment type="catalytic activity">
    <reaction evidence="17">
        <text>ATP + H2O = ADP + phosphate + H(+)</text>
        <dbReference type="Rhea" id="RHEA:13065"/>
        <dbReference type="ChEBI" id="CHEBI:15377"/>
        <dbReference type="ChEBI" id="CHEBI:15378"/>
        <dbReference type="ChEBI" id="CHEBI:30616"/>
        <dbReference type="ChEBI" id="CHEBI:43474"/>
        <dbReference type="ChEBI" id="CHEBI:456216"/>
    </reaction>
</comment>
<evidence type="ECO:0000256" key="2">
    <source>
        <dbReference type="ARBA" id="ARBA00004123"/>
    </source>
</evidence>
<keyword evidence="16" id="KW-0469">Meiosis</keyword>
<dbReference type="Proteomes" id="UP000076420">
    <property type="component" value="Unassembled WGS sequence"/>
</dbReference>
<dbReference type="SUPFAM" id="SSF75712">
    <property type="entry name" value="Rad50 coiled-coil Zn hook"/>
    <property type="match status" value="1"/>
</dbReference>
<dbReference type="EnsemblMetazoa" id="BGLB000472-RB">
    <property type="protein sequence ID" value="BGLB000472-PB"/>
    <property type="gene ID" value="BGLB000472"/>
</dbReference>
<evidence type="ECO:0000256" key="12">
    <source>
        <dbReference type="ARBA" id="ARBA00022842"/>
    </source>
</evidence>
<dbReference type="FunFam" id="3.40.50.300:FF:000947">
    <property type="entry name" value="DNA repair protein RAD50"/>
    <property type="match status" value="1"/>
</dbReference>
<dbReference type="OrthoDB" id="18797at2759"/>
<dbReference type="KEGG" id="bgt:106076215"/>
<reference evidence="21" key="1">
    <citation type="submission" date="2020-05" db="UniProtKB">
        <authorList>
            <consortium name="EnsemblMetazoa"/>
        </authorList>
    </citation>
    <scope>IDENTIFICATION</scope>
    <source>
        <strain evidence="21">BB02</strain>
    </source>
</reference>
<gene>
    <name evidence="21" type="primary">106076215</name>
</gene>
<keyword evidence="8" id="KW-0227">DNA damage</keyword>
<name>A0A2C9JC49_BIOGL</name>
<feature type="coiled-coil region" evidence="19">
    <location>
        <begin position="422"/>
        <end position="449"/>
    </location>
</feature>
<dbReference type="NCBIfam" id="TIGR00606">
    <property type="entry name" value="rad50"/>
    <property type="match status" value="1"/>
</dbReference>
<evidence type="ECO:0000256" key="11">
    <source>
        <dbReference type="ARBA" id="ARBA00022840"/>
    </source>
</evidence>
<keyword evidence="6 18" id="KW-0479">Metal-binding</keyword>
<evidence type="ECO:0000256" key="1">
    <source>
        <dbReference type="ARBA" id="ARBA00001947"/>
    </source>
</evidence>
<dbReference type="RefSeq" id="XP_013092532.2">
    <property type="nucleotide sequence ID" value="XM_013237078.2"/>
</dbReference>
<accession>A0A2C9JC49</accession>
<dbReference type="InterPro" id="IPR004584">
    <property type="entry name" value="Rad50_eukaryotes"/>
</dbReference>
<sequence length="1320" mass="151843">MSTLERMGIQGIRSFGPDEVDFQSLKFFTPLTLILGPNGTGKTTIIECLKYATTGDMPPGCKGAGAAFIHDPKLCKEREIKGQIRLMIQDVSGAKLMVTRSMNSKLKDSTGKKIEMKTLDGVLTRSLPDGEKQSITSRCADLNIEMIGALGVSKAVLENVIFCHQEDSNWPLGEGKTVKEKFDAIFASTRYTKVLDEIKKLKQAQDQEIKEGKKELEYLKQLKTKAEELRNSLDDIESKFAASVDSVEKINGELEPVRAELLKINTHQNEIFKLQTSKQKFVSEKEHIEKSMKDLKEKIKENFTGPTTELKKELRDFSEKVQEKKDELSEQENQQDRLVSELDKLAKTKSNVLMEKGKLEKEAEINAENIKKRDAKIFEVAAMYDFEGFSKGQEISDELYQRFFEFVKEKLTSLMELGKRKKAEFEEKENRIQEKIDALKENKTKLEHGEKMHKDTIAKNEIEIKDINRKLTKMITSADRLESLKSDLNRVENQLHEVEASLNVDDARAEIASLDKQKKLLDASISELNTEINRLTKQSAVQTQLDMLISNQQEKESTIERLRQLHEDSIVSLLGHIPLDNLREAVSDYISNQTETVKKINLELNKQKTLLSSKQAEKNSLGTQLRQKEDELRTLEDKIYNVCESQDLDEEFNEVQKNLTQAQEEKGSLLGADHMIKKYIRNLEKNNPCCPLCTRGFQQAQEVRELILKLQEQLRKVPINIKKADEDVEKYQQKYDAIMQLKPLKEKSVSLKEIDIPELKSKIKKLDDELKSIKDIIQTKEDEVSIQETDLQIAKGFHPDIIDMDRRRGEVRELERKIEAQRALLLGGGSNRQIEQVMKEREEKQLELDTMNRTLDSRRDKLSDFQEQTQKLRSKVHSLQSEKLGLEGELQQKIKLEERKTTLASDNKNYQRDIDEAKSQIRPIDSQIQKLLEEKGEVTNSKDKMMENARADVETVKNKGTSVKNLNTEIKNYNQSGKLDKLKVCLKKEKELDAEKLKKGELLEELSVAVKKITNEISNQQIRERELQDILLLRNKEEEVKSLEVKIAELQTKLGGLDVKTLEKDRQALLRKETELNQKQSTALGRQQGFKDQIKSVKNDLNSDMYKEAEKKYKTKVIEIKTTEIVNMDLQKYYSALDKAIMMYHKAKMEEINVIIQELWKNTYRGNDIETILIQSEVDETTAGAMKNRRTYNYRVVMRRNGIDLDMRGRCSAGQKVLASIVIRLALAETFCTNCGILALDEPTTNLDRANIESLAIALVSVIKERQSQRHFQLIIITHDEDFVELLGRSEYVDEYIQVSKNPDGFSRLKVKRVEELHSS</sequence>
<keyword evidence="9" id="KW-0378">Hydrolase</keyword>
<dbReference type="EnsemblMetazoa" id="BGLB000472-RC">
    <property type="protein sequence ID" value="BGLB000472-PC"/>
    <property type="gene ID" value="BGLB000472"/>
</dbReference>
<evidence type="ECO:0000256" key="15">
    <source>
        <dbReference type="ARBA" id="ARBA00023242"/>
    </source>
</evidence>
<feature type="binding site" evidence="18">
    <location>
        <position position="693"/>
    </location>
    <ligand>
        <name>Zn(2+)</name>
        <dbReference type="ChEBI" id="CHEBI:29105"/>
    </ligand>
</feature>
<feature type="coiled-coil region" evidence="19">
    <location>
        <begin position="1003"/>
        <end position="1079"/>
    </location>
</feature>
<dbReference type="GO" id="GO:0006302">
    <property type="term" value="P:double-strand break repair"/>
    <property type="evidence" value="ECO:0007669"/>
    <property type="project" value="InterPro"/>
</dbReference>
<keyword evidence="15" id="KW-0539">Nucleus</keyword>
<dbReference type="GO" id="GO:0016887">
    <property type="term" value="F:ATP hydrolysis activity"/>
    <property type="evidence" value="ECO:0007669"/>
    <property type="project" value="InterPro"/>
</dbReference>
<dbReference type="GO" id="GO:0046872">
    <property type="term" value="F:metal ion binding"/>
    <property type="evidence" value="ECO:0007669"/>
    <property type="project" value="UniProtKB-UniRule"/>
</dbReference>
<dbReference type="GO" id="GO:0000722">
    <property type="term" value="P:telomere maintenance via recombination"/>
    <property type="evidence" value="ECO:0007669"/>
    <property type="project" value="TreeGrafter"/>
</dbReference>
<dbReference type="GO" id="GO:0043047">
    <property type="term" value="F:single-stranded telomeric DNA binding"/>
    <property type="evidence" value="ECO:0007669"/>
    <property type="project" value="TreeGrafter"/>
</dbReference>
<dbReference type="VEuPathDB" id="VectorBase:BGLB000472"/>
<keyword evidence="7" id="KW-0547">Nucleotide-binding</keyword>
<evidence type="ECO:0000256" key="18">
    <source>
        <dbReference type="PROSITE-ProRule" id="PRU00471"/>
    </source>
</evidence>
<feature type="coiled-coil region" evidence="19">
    <location>
        <begin position="195"/>
        <end position="239"/>
    </location>
</feature>
<evidence type="ECO:0000256" key="17">
    <source>
        <dbReference type="ARBA" id="ARBA00049360"/>
    </source>
</evidence>
<feature type="coiled-coil region" evidence="19">
    <location>
        <begin position="474"/>
        <end position="565"/>
    </location>
</feature>
<dbReference type="GO" id="GO:0005524">
    <property type="term" value="F:ATP binding"/>
    <property type="evidence" value="ECO:0007669"/>
    <property type="project" value="UniProtKB-KW"/>
</dbReference>
<comment type="cofactor">
    <cofactor evidence="1">
        <name>Zn(2+)</name>
        <dbReference type="ChEBI" id="CHEBI:29105"/>
    </cofactor>
</comment>
<comment type="similarity">
    <text evidence="4">Belongs to the SMC family. RAD50 subfamily.</text>
</comment>
<evidence type="ECO:0000259" key="20">
    <source>
        <dbReference type="PROSITE" id="PS51131"/>
    </source>
</evidence>
<feature type="coiled-coil region" evidence="19">
    <location>
        <begin position="721"/>
        <end position="948"/>
    </location>
</feature>
<dbReference type="PANTHER" id="PTHR18867:SF12">
    <property type="entry name" value="DNA REPAIR PROTEIN RAD50"/>
    <property type="match status" value="1"/>
</dbReference>
<dbReference type="Gene3D" id="3.40.50.300">
    <property type="entry name" value="P-loop containing nucleotide triphosphate hydrolases"/>
    <property type="match status" value="2"/>
</dbReference>
<evidence type="ECO:0000256" key="4">
    <source>
        <dbReference type="ARBA" id="ARBA00009439"/>
    </source>
</evidence>
<feature type="coiled-coil region" evidence="19">
    <location>
        <begin position="611"/>
        <end position="665"/>
    </location>
</feature>